<feature type="domain" description="C2H2-type" evidence="9">
    <location>
        <begin position="496"/>
        <end position="523"/>
    </location>
</feature>
<evidence type="ECO:0000256" key="7">
    <source>
        <dbReference type="PROSITE-ProRule" id="PRU00042"/>
    </source>
</evidence>
<evidence type="ECO:0000256" key="8">
    <source>
        <dbReference type="SAM" id="MobiDB-lite"/>
    </source>
</evidence>
<dbReference type="GO" id="GO:0005634">
    <property type="term" value="C:nucleus"/>
    <property type="evidence" value="ECO:0007669"/>
    <property type="project" value="UniProtKB-SubCell"/>
</dbReference>
<reference evidence="10" key="1">
    <citation type="journal article" date="2013" name="Genetics">
        <title>The draft genome and transcriptome of Panagrellus redivivus are shaped by the harsh demands of a free-living lifestyle.</title>
        <authorList>
            <person name="Srinivasan J."/>
            <person name="Dillman A.R."/>
            <person name="Macchietto M.G."/>
            <person name="Heikkinen L."/>
            <person name="Lakso M."/>
            <person name="Fracchia K.M."/>
            <person name="Antoshechkin I."/>
            <person name="Mortazavi A."/>
            <person name="Wong G."/>
            <person name="Sternberg P.W."/>
        </authorList>
    </citation>
    <scope>NUCLEOTIDE SEQUENCE [LARGE SCALE GENOMIC DNA]</scope>
    <source>
        <strain evidence="10">MT8872</strain>
    </source>
</reference>
<dbReference type="AlphaFoldDB" id="A0A7E4V8W6"/>
<feature type="compositionally biased region" description="Low complexity" evidence="8">
    <location>
        <begin position="49"/>
        <end position="65"/>
    </location>
</feature>
<feature type="region of interest" description="Disordered" evidence="8">
    <location>
        <begin position="182"/>
        <end position="202"/>
    </location>
</feature>
<evidence type="ECO:0000313" key="11">
    <source>
        <dbReference type="WBParaSite" id="Pan_g18008.t1"/>
    </source>
</evidence>
<dbReference type="GO" id="GO:0008270">
    <property type="term" value="F:zinc ion binding"/>
    <property type="evidence" value="ECO:0007669"/>
    <property type="project" value="UniProtKB-KW"/>
</dbReference>
<feature type="domain" description="C2H2-type" evidence="9">
    <location>
        <begin position="430"/>
        <end position="457"/>
    </location>
</feature>
<dbReference type="GO" id="GO:0010468">
    <property type="term" value="P:regulation of gene expression"/>
    <property type="evidence" value="ECO:0007669"/>
    <property type="project" value="TreeGrafter"/>
</dbReference>
<dbReference type="FunFam" id="3.30.160.60:FF:000100">
    <property type="entry name" value="Zinc finger 45-like"/>
    <property type="match status" value="1"/>
</dbReference>
<dbReference type="Pfam" id="PF00096">
    <property type="entry name" value="zf-C2H2"/>
    <property type="match status" value="2"/>
</dbReference>
<keyword evidence="10" id="KW-1185">Reference proteome</keyword>
<name>A0A7E4V8W6_PANRE</name>
<dbReference type="SUPFAM" id="SSF57667">
    <property type="entry name" value="beta-beta-alpha zinc fingers"/>
    <property type="match status" value="2"/>
</dbReference>
<evidence type="ECO:0000256" key="6">
    <source>
        <dbReference type="ARBA" id="ARBA00023242"/>
    </source>
</evidence>
<evidence type="ECO:0000256" key="5">
    <source>
        <dbReference type="ARBA" id="ARBA00022833"/>
    </source>
</evidence>
<dbReference type="Proteomes" id="UP000492821">
    <property type="component" value="Unassembled WGS sequence"/>
</dbReference>
<proteinExistence type="predicted"/>
<protein>
    <submittedName>
        <fullName evidence="11">C2H2-type domain-containing protein</fullName>
    </submittedName>
</protein>
<dbReference type="InterPro" id="IPR013087">
    <property type="entry name" value="Znf_C2H2_type"/>
</dbReference>
<dbReference type="PROSITE" id="PS00028">
    <property type="entry name" value="ZINC_FINGER_C2H2_1"/>
    <property type="match status" value="3"/>
</dbReference>
<feature type="domain" description="C2H2-type" evidence="9">
    <location>
        <begin position="457"/>
        <end position="484"/>
    </location>
</feature>
<evidence type="ECO:0000256" key="3">
    <source>
        <dbReference type="ARBA" id="ARBA00022737"/>
    </source>
</evidence>
<keyword evidence="4 7" id="KW-0863">Zinc-finger</keyword>
<comment type="subcellular location">
    <subcellularLocation>
        <location evidence="1">Nucleus</location>
    </subcellularLocation>
</comment>
<evidence type="ECO:0000313" key="10">
    <source>
        <dbReference type="Proteomes" id="UP000492821"/>
    </source>
</evidence>
<dbReference type="WBParaSite" id="Pan_g18008.t1">
    <property type="protein sequence ID" value="Pan_g18008.t1"/>
    <property type="gene ID" value="Pan_g18008"/>
</dbReference>
<evidence type="ECO:0000259" key="9">
    <source>
        <dbReference type="PROSITE" id="PS50157"/>
    </source>
</evidence>
<keyword evidence="5" id="KW-0862">Zinc</keyword>
<keyword evidence="6" id="KW-0539">Nucleus</keyword>
<dbReference type="InterPro" id="IPR050331">
    <property type="entry name" value="Zinc_finger"/>
</dbReference>
<evidence type="ECO:0000256" key="4">
    <source>
        <dbReference type="ARBA" id="ARBA00022771"/>
    </source>
</evidence>
<feature type="compositionally biased region" description="Low complexity" evidence="8">
    <location>
        <begin position="72"/>
        <end position="91"/>
    </location>
</feature>
<dbReference type="SMART" id="SM00355">
    <property type="entry name" value="ZnF_C2H2"/>
    <property type="match status" value="3"/>
</dbReference>
<accession>A0A7E4V8W6</accession>
<keyword evidence="3" id="KW-0677">Repeat</keyword>
<sequence length="530" mass="59383">MALDLGYDPWGTSADSAFRDPLFGDDIRDDMLSHNLDMGSDFFDEMPHSSKTSSSSSENMYSPLSDNIYHNSASESELGTSSSPSSYLFSTDNDSSPFETDLFGLDGPDYSENNVDDRFDMWDREDYFCPTTSRSPTPKSDTPGPDFMPRVSLSPEPVVAVSPHPKVKELASPIPRAMTLSSPVPSVMATPSPKPSTPKPVVEPKSVAQTTLVTTSPVVQHVVIGNRRVINGPRVVRLPEHSPTAHPQPYHVPTGARFIRVTRVPAETPVYEAIRAAGIGNTQVKRFRAPEQPKILRPVTFAPHVVQQGVRHPAPQAHQPGARQMGPQVTHRKVVVLRRQDPNTGEMTETVALASPQHEAPRTQNLNFTVLNEQHEEDESDGDWDQDMPVLTREAPFKPEQLPPCVQPHPVIRPVFAPTPVFNNNPNEELQCRVCYKFMANRHALAKHMHIHETPRFKCAYCSRMFYDRTKVRRHQAVHSENLRISSRISDSDLPFPCIECGQSFTQLIHLQYHLRTHTTRKNLPPLESL</sequence>
<organism evidence="10 11">
    <name type="scientific">Panagrellus redivivus</name>
    <name type="common">Microworm</name>
    <dbReference type="NCBI Taxonomy" id="6233"/>
    <lineage>
        <taxon>Eukaryota</taxon>
        <taxon>Metazoa</taxon>
        <taxon>Ecdysozoa</taxon>
        <taxon>Nematoda</taxon>
        <taxon>Chromadorea</taxon>
        <taxon>Rhabditida</taxon>
        <taxon>Tylenchina</taxon>
        <taxon>Panagrolaimomorpha</taxon>
        <taxon>Panagrolaimoidea</taxon>
        <taxon>Panagrolaimidae</taxon>
        <taxon>Panagrellus</taxon>
    </lineage>
</organism>
<dbReference type="Gene3D" id="3.30.160.60">
    <property type="entry name" value="Classic Zinc Finger"/>
    <property type="match status" value="2"/>
</dbReference>
<dbReference type="PANTHER" id="PTHR16515">
    <property type="entry name" value="PR DOMAIN ZINC FINGER PROTEIN"/>
    <property type="match status" value="1"/>
</dbReference>
<dbReference type="PANTHER" id="PTHR16515:SF49">
    <property type="entry name" value="GASTRULA ZINC FINGER PROTEIN XLCGF49.1-LIKE-RELATED"/>
    <property type="match status" value="1"/>
</dbReference>
<keyword evidence="2" id="KW-0479">Metal-binding</keyword>
<reference evidence="11" key="2">
    <citation type="submission" date="2020-10" db="UniProtKB">
        <authorList>
            <consortium name="WormBaseParasite"/>
        </authorList>
    </citation>
    <scope>IDENTIFICATION</scope>
</reference>
<feature type="region of interest" description="Disordered" evidence="8">
    <location>
        <begin position="43"/>
        <end position="93"/>
    </location>
</feature>
<evidence type="ECO:0000256" key="2">
    <source>
        <dbReference type="ARBA" id="ARBA00022723"/>
    </source>
</evidence>
<dbReference type="PROSITE" id="PS50157">
    <property type="entry name" value="ZINC_FINGER_C2H2_2"/>
    <property type="match status" value="3"/>
</dbReference>
<dbReference type="InterPro" id="IPR036236">
    <property type="entry name" value="Znf_C2H2_sf"/>
</dbReference>
<evidence type="ECO:0000256" key="1">
    <source>
        <dbReference type="ARBA" id="ARBA00004123"/>
    </source>
</evidence>